<comment type="function">
    <text evidence="8 15">Functions in the N-end rule pathway of protein degradation where it conjugates Leu, Phe and, less efficiently, Met from aminoacyl-tRNAs to the N-termini of proteins containing an N-terminal arginine or lysine.</text>
</comment>
<evidence type="ECO:0000256" key="9">
    <source>
        <dbReference type="ARBA" id="ARBA00061535"/>
    </source>
</evidence>
<dbReference type="NCBIfam" id="TIGR00667">
    <property type="entry name" value="aat"/>
    <property type="match status" value="1"/>
</dbReference>
<evidence type="ECO:0000256" key="11">
    <source>
        <dbReference type="ARBA" id="ARBA00074372"/>
    </source>
</evidence>
<dbReference type="InterPro" id="IPR042203">
    <property type="entry name" value="Leu/Phe-tRNA_Trfase_C"/>
</dbReference>
<evidence type="ECO:0000256" key="12">
    <source>
        <dbReference type="ARBA" id="ARBA00077136"/>
    </source>
</evidence>
<dbReference type="Gene3D" id="3.30.70.3550">
    <property type="entry name" value="Leucyl/phenylalanyl-tRNA-protein transferase, N-terminal domain"/>
    <property type="match status" value="1"/>
</dbReference>
<evidence type="ECO:0000256" key="5">
    <source>
        <dbReference type="ARBA" id="ARBA00050607"/>
    </source>
</evidence>
<dbReference type="InterPro" id="IPR004616">
    <property type="entry name" value="Leu/Phe-tRNA_Trfase"/>
</dbReference>
<name>A0A7W5GXX8_9GAMM</name>
<comment type="caution">
    <text evidence="16">The sequence shown here is derived from an EMBL/GenBank/DDBJ whole genome shotgun (WGS) entry which is preliminary data.</text>
</comment>
<dbReference type="SUPFAM" id="SSF55729">
    <property type="entry name" value="Acyl-CoA N-acyltransferases (Nat)"/>
    <property type="match status" value="1"/>
</dbReference>
<evidence type="ECO:0000256" key="2">
    <source>
        <dbReference type="ARBA" id="ARBA00022490"/>
    </source>
</evidence>
<dbReference type="EMBL" id="JACHXQ010000001">
    <property type="protein sequence ID" value="MBB3183125.1"/>
    <property type="molecule type" value="Genomic_DNA"/>
</dbReference>
<dbReference type="Gene3D" id="3.40.630.70">
    <property type="entry name" value="Leucyl/phenylalanyl-tRNA-protein transferase, C-terminal domain"/>
    <property type="match status" value="1"/>
</dbReference>
<keyword evidence="2 15" id="KW-0963">Cytoplasm</keyword>
<evidence type="ECO:0000256" key="10">
    <source>
        <dbReference type="ARBA" id="ARBA00066767"/>
    </source>
</evidence>
<gene>
    <name evidence="15" type="primary">aat</name>
    <name evidence="16" type="ORF">FHR95_000649</name>
</gene>
<dbReference type="PANTHER" id="PTHR30098">
    <property type="entry name" value="LEUCYL/PHENYLALANYL-TRNA--PROTEIN TRANSFERASE"/>
    <property type="match status" value="1"/>
</dbReference>
<evidence type="ECO:0000256" key="14">
    <source>
        <dbReference type="ARBA" id="ARBA00083640"/>
    </source>
</evidence>
<accession>A0A7W5GXX8</accession>
<evidence type="ECO:0000256" key="4">
    <source>
        <dbReference type="ARBA" id="ARBA00023315"/>
    </source>
</evidence>
<evidence type="ECO:0000256" key="13">
    <source>
        <dbReference type="ARBA" id="ARBA00077165"/>
    </source>
</evidence>
<evidence type="ECO:0000313" key="16">
    <source>
        <dbReference type="EMBL" id="MBB3183125.1"/>
    </source>
</evidence>
<evidence type="ECO:0000256" key="6">
    <source>
        <dbReference type="ARBA" id="ARBA00050652"/>
    </source>
</evidence>
<reference evidence="16 17" key="1">
    <citation type="submission" date="2020-08" db="EMBL/GenBank/DDBJ databases">
        <title>Genomic Encyclopedia of Type Strains, Phase III (KMG-III): the genomes of soil and plant-associated and newly described type strains.</title>
        <authorList>
            <person name="Whitman W."/>
        </authorList>
    </citation>
    <scope>NUCLEOTIDE SEQUENCE [LARGE SCALE GENOMIC DNA]</scope>
    <source>
        <strain evidence="16 17">CECT 7341</strain>
    </source>
</reference>
<dbReference type="FunFam" id="3.30.70.3550:FF:000001">
    <property type="entry name" value="Leucyl/phenylalanyl-tRNA--protein transferase"/>
    <property type="match status" value="1"/>
</dbReference>
<sequence length="253" mass="27994">MLPWLPDRPVSFPPVTSALRDPDGLLAAGGALTPDWLLAAYRRGIFPWFSDDQPVLWWSPDPRMVLFPDEIRVRRSLAKRLRNGGFRVTANTAFERVVAACAAPRDGQPGTWITAEMQAAYTRLHRRGAAHSVEVWRADELAGGLYGVAMGPVFFGESMFSRQTDASKVALVHLARVMQAGGGRLIDCQMHTGHLASLGARDIARSEFIGYLEQWLGNTCSDQGETLQEVPTPTWSFDAIDTSASPNQRRWQS</sequence>
<dbReference type="Pfam" id="PF03588">
    <property type="entry name" value="Leu_Phe_trans"/>
    <property type="match status" value="1"/>
</dbReference>
<organism evidence="16 17">
    <name type="scientific">Halomonas fontilapidosi</name>
    <dbReference type="NCBI Taxonomy" id="616675"/>
    <lineage>
        <taxon>Bacteria</taxon>
        <taxon>Pseudomonadati</taxon>
        <taxon>Pseudomonadota</taxon>
        <taxon>Gammaproteobacteria</taxon>
        <taxon>Oceanospirillales</taxon>
        <taxon>Halomonadaceae</taxon>
        <taxon>Halomonas</taxon>
    </lineage>
</organism>
<comment type="catalytic activity">
    <reaction evidence="5 15">
        <text>L-phenylalanyl-tRNA(Phe) + an N-terminal L-alpha-aminoacyl-[protein] = an N-terminal L-phenylalanyl-L-alpha-aminoacyl-[protein] + tRNA(Phe)</text>
        <dbReference type="Rhea" id="RHEA:43632"/>
        <dbReference type="Rhea" id="RHEA-COMP:9668"/>
        <dbReference type="Rhea" id="RHEA-COMP:9699"/>
        <dbReference type="Rhea" id="RHEA-COMP:10636"/>
        <dbReference type="Rhea" id="RHEA-COMP:10637"/>
        <dbReference type="ChEBI" id="CHEBI:78442"/>
        <dbReference type="ChEBI" id="CHEBI:78531"/>
        <dbReference type="ChEBI" id="CHEBI:78597"/>
        <dbReference type="ChEBI" id="CHEBI:83561"/>
        <dbReference type="EC" id="2.3.2.6"/>
    </reaction>
</comment>
<dbReference type="PANTHER" id="PTHR30098:SF2">
    <property type="entry name" value="LEUCYL_PHENYLALANYL-TRNA--PROTEIN TRANSFERASE"/>
    <property type="match status" value="1"/>
</dbReference>
<evidence type="ECO:0000256" key="15">
    <source>
        <dbReference type="HAMAP-Rule" id="MF_00688"/>
    </source>
</evidence>
<evidence type="ECO:0000256" key="3">
    <source>
        <dbReference type="ARBA" id="ARBA00022679"/>
    </source>
</evidence>
<dbReference type="GO" id="GO:0030163">
    <property type="term" value="P:protein catabolic process"/>
    <property type="evidence" value="ECO:0007669"/>
    <property type="project" value="UniProtKB-UniRule"/>
</dbReference>
<keyword evidence="4 15" id="KW-0012">Acyltransferase</keyword>
<dbReference type="InterPro" id="IPR016181">
    <property type="entry name" value="Acyl_CoA_acyltransferase"/>
</dbReference>
<evidence type="ECO:0000256" key="1">
    <source>
        <dbReference type="ARBA" id="ARBA00004496"/>
    </source>
</evidence>
<dbReference type="InterPro" id="IPR042221">
    <property type="entry name" value="Leu/Phe-tRNA_Trfase_N"/>
</dbReference>
<keyword evidence="3 15" id="KW-0808">Transferase</keyword>
<dbReference type="EC" id="2.3.2.6" evidence="10 15"/>
<dbReference type="FunFam" id="3.40.630.70:FF:000001">
    <property type="entry name" value="Leucyl/phenylalanyl-tRNA--protein transferase"/>
    <property type="match status" value="1"/>
</dbReference>
<keyword evidence="17" id="KW-1185">Reference proteome</keyword>
<evidence type="ECO:0000313" key="17">
    <source>
        <dbReference type="Proteomes" id="UP000563050"/>
    </source>
</evidence>
<comment type="catalytic activity">
    <reaction evidence="6 15">
        <text>N-terminal L-arginyl-[protein] + L-leucyl-tRNA(Leu) = N-terminal L-leucyl-L-arginyl-[protein] + tRNA(Leu) + H(+)</text>
        <dbReference type="Rhea" id="RHEA:50416"/>
        <dbReference type="Rhea" id="RHEA-COMP:9613"/>
        <dbReference type="Rhea" id="RHEA-COMP:9622"/>
        <dbReference type="Rhea" id="RHEA-COMP:12672"/>
        <dbReference type="Rhea" id="RHEA-COMP:12673"/>
        <dbReference type="ChEBI" id="CHEBI:15378"/>
        <dbReference type="ChEBI" id="CHEBI:64719"/>
        <dbReference type="ChEBI" id="CHEBI:78442"/>
        <dbReference type="ChEBI" id="CHEBI:78494"/>
        <dbReference type="ChEBI" id="CHEBI:133044"/>
        <dbReference type="EC" id="2.3.2.6"/>
    </reaction>
</comment>
<dbReference type="AlphaFoldDB" id="A0A7W5GXX8"/>
<dbReference type="Proteomes" id="UP000563050">
    <property type="component" value="Unassembled WGS sequence"/>
</dbReference>
<comment type="catalytic activity">
    <reaction evidence="7 15">
        <text>N-terminal L-lysyl-[protein] + L-leucyl-tRNA(Leu) = N-terminal L-leucyl-L-lysyl-[protein] + tRNA(Leu) + H(+)</text>
        <dbReference type="Rhea" id="RHEA:12340"/>
        <dbReference type="Rhea" id="RHEA-COMP:9613"/>
        <dbReference type="Rhea" id="RHEA-COMP:9622"/>
        <dbReference type="Rhea" id="RHEA-COMP:12670"/>
        <dbReference type="Rhea" id="RHEA-COMP:12671"/>
        <dbReference type="ChEBI" id="CHEBI:15378"/>
        <dbReference type="ChEBI" id="CHEBI:65249"/>
        <dbReference type="ChEBI" id="CHEBI:78442"/>
        <dbReference type="ChEBI" id="CHEBI:78494"/>
        <dbReference type="ChEBI" id="CHEBI:133043"/>
        <dbReference type="EC" id="2.3.2.6"/>
    </reaction>
</comment>
<dbReference type="RefSeq" id="WP_183313319.1">
    <property type="nucleotide sequence ID" value="NZ_JACHXQ010000001.1"/>
</dbReference>
<evidence type="ECO:0000256" key="7">
    <source>
        <dbReference type="ARBA" id="ARBA00051538"/>
    </source>
</evidence>
<comment type="subcellular location">
    <subcellularLocation>
        <location evidence="1 15">Cytoplasm</location>
    </subcellularLocation>
</comment>
<evidence type="ECO:0000256" key="8">
    <source>
        <dbReference type="ARBA" id="ARBA00054043"/>
    </source>
</evidence>
<protein>
    <recommendedName>
        <fullName evidence="11 15">Leucyl/phenylalanyl-tRNA--protein transferase</fullName>
        <ecNumber evidence="10 15">2.3.2.6</ecNumber>
    </recommendedName>
    <alternativeName>
        <fullName evidence="12 15">L/F-transferase</fullName>
    </alternativeName>
    <alternativeName>
        <fullName evidence="13 15">Leucyltransferase</fullName>
    </alternativeName>
    <alternativeName>
        <fullName evidence="14 15">Phenyalanyltransferase</fullName>
    </alternativeName>
</protein>
<dbReference type="GO" id="GO:0005737">
    <property type="term" value="C:cytoplasm"/>
    <property type="evidence" value="ECO:0007669"/>
    <property type="project" value="UniProtKB-SubCell"/>
</dbReference>
<proteinExistence type="inferred from homology"/>
<dbReference type="GO" id="GO:0008914">
    <property type="term" value="F:leucyl-tRNA--protein transferase activity"/>
    <property type="evidence" value="ECO:0007669"/>
    <property type="project" value="UniProtKB-UniRule"/>
</dbReference>
<dbReference type="HAMAP" id="MF_00688">
    <property type="entry name" value="Leu_Phe_trans"/>
    <property type="match status" value="1"/>
</dbReference>
<comment type="similarity">
    <text evidence="9 15">Belongs to the L/F-transferase family.</text>
</comment>